<dbReference type="Pfam" id="PF02678">
    <property type="entry name" value="Pirin"/>
    <property type="match status" value="1"/>
</dbReference>
<dbReference type="PANTHER" id="PTHR43594:SF1">
    <property type="entry name" value="QUERCETIN 2,3-DIOXYGENASE PA2418-RELATED"/>
    <property type="match status" value="1"/>
</dbReference>
<accession>L0DV31</accession>
<proteinExistence type="inferred from homology"/>
<reference evidence="4" key="1">
    <citation type="submission" date="2015-12" db="EMBL/GenBank/DDBJ databases">
        <authorList>
            <person name="Tikhonova T.V."/>
            <person name="Pavlov A.R."/>
            <person name="Beletsky A.V."/>
            <person name="Mardanov A.V."/>
            <person name="Sorokin D.Y."/>
            <person name="Ravin N.V."/>
            <person name="Popov V.O."/>
        </authorList>
    </citation>
    <scope>NUCLEOTIDE SEQUENCE</scope>
    <source>
        <strain evidence="4">DSM 14787</strain>
    </source>
</reference>
<dbReference type="InterPro" id="IPR011051">
    <property type="entry name" value="RmlC_Cupin_sf"/>
</dbReference>
<dbReference type="PATRIC" id="fig|1255043.3.peg.1206"/>
<dbReference type="Pfam" id="PF05726">
    <property type="entry name" value="Pirin_C"/>
    <property type="match status" value="1"/>
</dbReference>
<name>L0DV31_THIND</name>
<comment type="similarity">
    <text evidence="1">Belongs to the pirin family.</text>
</comment>
<gene>
    <name evidence="4" type="ordered locus">TVNIR_1193</name>
</gene>
<evidence type="ECO:0000313" key="5">
    <source>
        <dbReference type="Proteomes" id="UP000010809"/>
    </source>
</evidence>
<feature type="domain" description="Pirin C-terminal" evidence="3">
    <location>
        <begin position="294"/>
        <end position="396"/>
    </location>
</feature>
<dbReference type="EMBL" id="CP003989">
    <property type="protein sequence ID" value="AGA32868.1"/>
    <property type="molecule type" value="Genomic_DNA"/>
</dbReference>
<evidence type="ECO:0000256" key="1">
    <source>
        <dbReference type="RuleBase" id="RU003457"/>
    </source>
</evidence>
<dbReference type="InterPro" id="IPR014710">
    <property type="entry name" value="RmlC-like_jellyroll"/>
</dbReference>
<evidence type="ECO:0000259" key="2">
    <source>
        <dbReference type="Pfam" id="PF02678"/>
    </source>
</evidence>
<dbReference type="KEGG" id="tni:TVNIR_1193"/>
<dbReference type="CDD" id="cd02247">
    <property type="entry name" value="cupin_pirin_C"/>
    <property type="match status" value="1"/>
</dbReference>
<protein>
    <submittedName>
        <fullName evidence="4">Pirin</fullName>
    </submittedName>
</protein>
<feature type="domain" description="Pirin N-terminal" evidence="2">
    <location>
        <begin position="131"/>
        <end position="238"/>
    </location>
</feature>
<dbReference type="AlphaFoldDB" id="L0DV31"/>
<dbReference type="CDD" id="cd02909">
    <property type="entry name" value="cupin_pirin_N"/>
    <property type="match status" value="1"/>
</dbReference>
<dbReference type="SUPFAM" id="SSF51182">
    <property type="entry name" value="RmlC-like cupins"/>
    <property type="match status" value="1"/>
</dbReference>
<dbReference type="InterPro" id="IPR053186">
    <property type="entry name" value="QDO-related"/>
</dbReference>
<dbReference type="Proteomes" id="UP000010809">
    <property type="component" value="Chromosome"/>
</dbReference>
<dbReference type="Gene3D" id="2.60.120.10">
    <property type="entry name" value="Jelly Rolls"/>
    <property type="match status" value="2"/>
</dbReference>
<dbReference type="STRING" id="1255043.TVNIR_1193"/>
<dbReference type="PANTHER" id="PTHR43594">
    <property type="entry name" value="QUERCETIN 2,3-DIOXYGENASE"/>
    <property type="match status" value="1"/>
</dbReference>
<sequence>MTLRFSALRITPDARRGFFHVNYTDIPAPQPAPPTEWLPLRPATPVAGRRSSAAPFGVTADIAQILQGELSLPQPNEDYEQRREQRDYGLIAAFRLWPACHDPAPSKEDIAMKKILGVHSAPSRHWVGDGFPVRSMFSYERHGQAISPFLLLDYAGPMHFAPGHRPRGVGEHPHRGFETVTIVYQGEVEHLDSTGGGGRIGPGDVQWMTAASGILHQEFHSEAFTRRGGTLEMVQLWVNLPATNKMSAPGYQPLLDLDIPAIDLPEGAGTVRVIAGQFEEHRGPANTHTPMDVWDLQLAAGHPPVRLALADGWTSMLVVLHGNVRINGQQDAEEAQLVLLDRAGDGVELEARTDSTLLVLHGEPIDEPIVGHGPFVMNTTEEIREAVRDFSSGHFGRLPA</sequence>
<dbReference type="InterPro" id="IPR008778">
    <property type="entry name" value="Pirin_C_dom"/>
</dbReference>
<dbReference type="HOGENOM" id="CLU_045717_5_1_6"/>
<evidence type="ECO:0000313" key="4">
    <source>
        <dbReference type="EMBL" id="AGA32868.1"/>
    </source>
</evidence>
<dbReference type="eggNOG" id="COG1741">
    <property type="taxonomic scope" value="Bacteria"/>
</dbReference>
<organism evidence="4 5">
    <name type="scientific">Thioalkalivibrio nitratireducens (strain DSM 14787 / UNIQEM 213 / ALEN2)</name>
    <dbReference type="NCBI Taxonomy" id="1255043"/>
    <lineage>
        <taxon>Bacteria</taxon>
        <taxon>Pseudomonadati</taxon>
        <taxon>Pseudomonadota</taxon>
        <taxon>Gammaproteobacteria</taxon>
        <taxon>Chromatiales</taxon>
        <taxon>Ectothiorhodospiraceae</taxon>
        <taxon>Thioalkalivibrio</taxon>
    </lineage>
</organism>
<keyword evidence="5" id="KW-1185">Reference proteome</keyword>
<dbReference type="InterPro" id="IPR003829">
    <property type="entry name" value="Pirin_N_dom"/>
</dbReference>
<evidence type="ECO:0000259" key="3">
    <source>
        <dbReference type="Pfam" id="PF05726"/>
    </source>
</evidence>